<dbReference type="PANTHER" id="PTHR21580:SF28">
    <property type="entry name" value="BOREALIN N-TERMINAL DOMAIN-CONTAINING PROTEIN-RELATED"/>
    <property type="match status" value="1"/>
</dbReference>
<protein>
    <submittedName>
        <fullName evidence="2">Uncharacterized protein</fullName>
    </submittedName>
</protein>
<proteinExistence type="predicted"/>
<feature type="compositionally biased region" description="Polar residues" evidence="1">
    <location>
        <begin position="1"/>
        <end position="24"/>
    </location>
</feature>
<dbReference type="InterPro" id="IPR051291">
    <property type="entry name" value="CIMAP"/>
</dbReference>
<gene>
    <name evidence="2" type="ORF">SteCoe_15879</name>
</gene>
<reference evidence="2 3" key="1">
    <citation type="submission" date="2016-11" db="EMBL/GenBank/DDBJ databases">
        <title>The macronuclear genome of Stentor coeruleus: a giant cell with tiny introns.</title>
        <authorList>
            <person name="Slabodnick M."/>
            <person name="Ruby J.G."/>
            <person name="Reiff S.B."/>
            <person name="Swart E.C."/>
            <person name="Gosai S."/>
            <person name="Prabakaran S."/>
            <person name="Witkowska E."/>
            <person name="Larue G.E."/>
            <person name="Fisher S."/>
            <person name="Freeman R.M."/>
            <person name="Gunawardena J."/>
            <person name="Chu W."/>
            <person name="Stover N.A."/>
            <person name="Gregory B.D."/>
            <person name="Nowacki M."/>
            <person name="Derisi J."/>
            <person name="Roy S.W."/>
            <person name="Marshall W.F."/>
            <person name="Sood P."/>
        </authorList>
    </citation>
    <scope>NUCLEOTIDE SEQUENCE [LARGE SCALE GENOMIC DNA]</scope>
    <source>
        <strain evidence="2">WM001</strain>
    </source>
</reference>
<evidence type="ECO:0000313" key="2">
    <source>
        <dbReference type="EMBL" id="OMJ83227.1"/>
    </source>
</evidence>
<feature type="region of interest" description="Disordered" evidence="1">
    <location>
        <begin position="1"/>
        <end position="44"/>
    </location>
</feature>
<sequence length="274" mass="29898">MLASNHTQIANAPTNNSTAKSQFSFPRAKRFPEQSSGTGKFYDIPPALNKRSASFGYGKKYDFTTEKEKTPDPGAYQAPLKILPGGGFSFGLSRENCKTIFQGHFVADPKVPGPGTYSITPKFSNEGRKITLAGKRHLAKARDPVPGPGAYDQVLSTAPGKFVLSTVRNLEVHTFSPRSSPRFQEIDKKQIPAPGSYNVDKGFMNYSKYLSTSKSSGNVAFGLTSRDFNYGIVNTPGPGSYRMPSEFGYYEVPHSRSQAVSIRSIHSKKTSSNS</sequence>
<keyword evidence="3" id="KW-1185">Reference proteome</keyword>
<organism evidence="2 3">
    <name type="scientific">Stentor coeruleus</name>
    <dbReference type="NCBI Taxonomy" id="5963"/>
    <lineage>
        <taxon>Eukaryota</taxon>
        <taxon>Sar</taxon>
        <taxon>Alveolata</taxon>
        <taxon>Ciliophora</taxon>
        <taxon>Postciliodesmatophora</taxon>
        <taxon>Heterotrichea</taxon>
        <taxon>Heterotrichida</taxon>
        <taxon>Stentoridae</taxon>
        <taxon>Stentor</taxon>
    </lineage>
</organism>
<dbReference type="PANTHER" id="PTHR21580">
    <property type="entry name" value="SHIPPO-1-RELATED"/>
    <property type="match status" value="1"/>
</dbReference>
<evidence type="ECO:0000313" key="3">
    <source>
        <dbReference type="Proteomes" id="UP000187209"/>
    </source>
</evidence>
<comment type="caution">
    <text evidence="2">The sequence shown here is derived from an EMBL/GenBank/DDBJ whole genome shotgun (WGS) entry which is preliminary data.</text>
</comment>
<dbReference type="InterPro" id="IPR010736">
    <property type="entry name" value="SHIPPO-rpt"/>
</dbReference>
<dbReference type="OrthoDB" id="429991at2759"/>
<dbReference type="AlphaFoldDB" id="A0A1R2C2K8"/>
<dbReference type="Proteomes" id="UP000187209">
    <property type="component" value="Unassembled WGS sequence"/>
</dbReference>
<evidence type="ECO:0000256" key="1">
    <source>
        <dbReference type="SAM" id="MobiDB-lite"/>
    </source>
</evidence>
<name>A0A1R2C2K8_9CILI</name>
<dbReference type="Pfam" id="PF07004">
    <property type="entry name" value="SHIPPO-rpt"/>
    <property type="match status" value="3"/>
</dbReference>
<accession>A0A1R2C2K8</accession>
<dbReference type="EMBL" id="MPUH01000311">
    <property type="protein sequence ID" value="OMJ83227.1"/>
    <property type="molecule type" value="Genomic_DNA"/>
</dbReference>